<reference evidence="10" key="1">
    <citation type="submission" date="2019-03" db="EMBL/GenBank/DDBJ databases">
        <authorList>
            <person name="Mank J."/>
            <person name="Almeida P."/>
        </authorList>
    </citation>
    <scope>NUCLEOTIDE SEQUENCE</scope>
    <source>
        <strain evidence="10">78183</strain>
    </source>
</reference>
<evidence type="ECO:0000256" key="2">
    <source>
        <dbReference type="ARBA" id="ARBA00007651"/>
    </source>
</evidence>
<keyword evidence="6 8" id="KW-1133">Transmembrane helix</keyword>
<evidence type="ECO:0000256" key="3">
    <source>
        <dbReference type="ARBA" id="ARBA00011489"/>
    </source>
</evidence>
<evidence type="ECO:0000256" key="8">
    <source>
        <dbReference type="RuleBase" id="RU361233"/>
    </source>
</evidence>
<comment type="subcellular location">
    <subcellularLocation>
        <location evidence="1 8">Cell membrane</location>
        <topology evidence="1 8">Multi-pass membrane protein</topology>
    </subcellularLocation>
</comment>
<dbReference type="PANTHER" id="PTHR33573">
    <property type="entry name" value="CASP-LIKE PROTEIN 4A4"/>
    <property type="match status" value="1"/>
</dbReference>
<dbReference type="EMBL" id="CAADRP010002262">
    <property type="protein sequence ID" value="VFU64771.1"/>
    <property type="molecule type" value="Genomic_DNA"/>
</dbReference>
<keyword evidence="4 8" id="KW-1003">Cell membrane</keyword>
<gene>
    <name evidence="10" type="ORF">SVIM_LOCUS496122</name>
</gene>
<feature type="domain" description="Casparian strip membrane protein" evidence="9">
    <location>
        <begin position="28"/>
        <end position="169"/>
    </location>
</feature>
<evidence type="ECO:0000256" key="5">
    <source>
        <dbReference type="ARBA" id="ARBA00022692"/>
    </source>
</evidence>
<accession>A0A6N2NCG4</accession>
<dbReference type="PANTHER" id="PTHR33573:SF40">
    <property type="entry name" value="CASP-LIKE PROTEIN 4D2"/>
    <property type="match status" value="1"/>
</dbReference>
<dbReference type="AlphaFoldDB" id="A0A6N2NCG4"/>
<evidence type="ECO:0000256" key="6">
    <source>
        <dbReference type="ARBA" id="ARBA00022989"/>
    </source>
</evidence>
<feature type="transmembrane region" description="Helical" evidence="8">
    <location>
        <begin position="157"/>
        <end position="181"/>
    </location>
</feature>
<name>A0A6N2NCG4_SALVM</name>
<evidence type="ECO:0000313" key="10">
    <source>
        <dbReference type="EMBL" id="VFU64771.1"/>
    </source>
</evidence>
<proteinExistence type="inferred from homology"/>
<dbReference type="InterPro" id="IPR006702">
    <property type="entry name" value="CASP_dom"/>
</dbReference>
<evidence type="ECO:0000256" key="7">
    <source>
        <dbReference type="ARBA" id="ARBA00023136"/>
    </source>
</evidence>
<protein>
    <recommendedName>
        <fullName evidence="8">CASP-like protein</fullName>
    </recommendedName>
</protein>
<dbReference type="Pfam" id="PF04535">
    <property type="entry name" value="CASP_dom"/>
    <property type="match status" value="1"/>
</dbReference>
<feature type="transmembrane region" description="Helical" evidence="8">
    <location>
        <begin position="78"/>
        <end position="100"/>
    </location>
</feature>
<keyword evidence="5 8" id="KW-0812">Transmembrane</keyword>
<evidence type="ECO:0000256" key="4">
    <source>
        <dbReference type="ARBA" id="ARBA00022475"/>
    </source>
</evidence>
<evidence type="ECO:0000256" key="1">
    <source>
        <dbReference type="ARBA" id="ARBA00004651"/>
    </source>
</evidence>
<evidence type="ECO:0000259" key="9">
    <source>
        <dbReference type="Pfam" id="PF04535"/>
    </source>
</evidence>
<dbReference type="GO" id="GO:0005886">
    <property type="term" value="C:plasma membrane"/>
    <property type="evidence" value="ECO:0007669"/>
    <property type="project" value="UniProtKB-SubCell"/>
</dbReference>
<feature type="transmembrane region" description="Helical" evidence="8">
    <location>
        <begin position="121"/>
        <end position="137"/>
    </location>
</feature>
<comment type="caution">
    <text evidence="8">Lacks conserved residue(s) required for the propagation of feature annotation.</text>
</comment>
<sequence length="185" mass="20054">MESLSWSGSSLYQSARRKMAPPPPSMSPRMTVLILRVLTFAFLLISIAILTTNTSTLETGYEDIKIRFKDVSSYRYMLAANVIGMAYTILQVAFTLNHIIKRNAETSGDGNLVFDFYGDKVISYILATGAAAAIGATKDMKPLLTALGVNSFLNKGYASASLLLLGFVCTAMLSVLSSYALPKKV</sequence>
<keyword evidence="7 8" id="KW-0472">Membrane</keyword>
<comment type="subunit">
    <text evidence="3 8">Homodimer and heterodimers.</text>
</comment>
<comment type="similarity">
    <text evidence="2 8">Belongs to the Casparian strip membrane proteins (CASP) family.</text>
</comment>
<organism evidence="10">
    <name type="scientific">Salix viminalis</name>
    <name type="common">Common osier</name>
    <name type="synonym">Basket willow</name>
    <dbReference type="NCBI Taxonomy" id="40686"/>
    <lineage>
        <taxon>Eukaryota</taxon>
        <taxon>Viridiplantae</taxon>
        <taxon>Streptophyta</taxon>
        <taxon>Embryophyta</taxon>
        <taxon>Tracheophyta</taxon>
        <taxon>Spermatophyta</taxon>
        <taxon>Magnoliopsida</taxon>
        <taxon>eudicotyledons</taxon>
        <taxon>Gunneridae</taxon>
        <taxon>Pentapetalae</taxon>
        <taxon>rosids</taxon>
        <taxon>fabids</taxon>
        <taxon>Malpighiales</taxon>
        <taxon>Salicaceae</taxon>
        <taxon>Saliceae</taxon>
        <taxon>Salix</taxon>
    </lineage>
</organism>